<feature type="region of interest" description="Disordered" evidence="6">
    <location>
        <begin position="219"/>
        <end position="319"/>
    </location>
</feature>
<dbReference type="EMBL" id="JADDUC010000063">
    <property type="protein sequence ID" value="KAG0120460.1"/>
    <property type="molecule type" value="Genomic_DNA"/>
</dbReference>
<dbReference type="Proteomes" id="UP000618051">
    <property type="component" value="Unassembled WGS sequence"/>
</dbReference>
<keyword evidence="9" id="KW-1185">Reference proteome</keyword>
<feature type="compositionally biased region" description="Basic residues" evidence="6">
    <location>
        <begin position="305"/>
        <end position="319"/>
    </location>
</feature>
<dbReference type="PANTHER" id="PTHR15354">
    <property type="entry name" value="MUF1"/>
    <property type="match status" value="1"/>
</dbReference>
<keyword evidence="3" id="KW-0433">Leucine-rich repeat</keyword>
<feature type="compositionally biased region" description="Basic and acidic residues" evidence="6">
    <location>
        <begin position="244"/>
        <end position="253"/>
    </location>
</feature>
<evidence type="ECO:0000256" key="6">
    <source>
        <dbReference type="SAM" id="MobiDB-lite"/>
    </source>
</evidence>
<evidence type="ECO:0000313" key="8">
    <source>
        <dbReference type="EMBL" id="KAI1236802.1"/>
    </source>
</evidence>
<evidence type="ECO:0000313" key="9">
    <source>
        <dbReference type="Proteomes" id="UP000618051"/>
    </source>
</evidence>
<evidence type="ECO:0000256" key="5">
    <source>
        <dbReference type="ARBA" id="ARBA00022786"/>
    </source>
</evidence>
<dbReference type="SUPFAM" id="SSF52047">
    <property type="entry name" value="RNI-like"/>
    <property type="match status" value="1"/>
</dbReference>
<keyword evidence="4" id="KW-0677">Repeat</keyword>
<dbReference type="AlphaFoldDB" id="A0A835NSU9"/>
<proteinExistence type="predicted"/>
<evidence type="ECO:0000256" key="4">
    <source>
        <dbReference type="ARBA" id="ARBA00022737"/>
    </source>
</evidence>
<reference evidence="8 9" key="2">
    <citation type="journal article" date="2021" name="J. Hered.">
        <title>Feather Gene Expression Elucidates the Developmental Basis of Plumage Iridescence in African Starlings.</title>
        <authorList>
            <person name="Rubenstein D.R."/>
            <person name="Corvelo A."/>
            <person name="MacManes M.D."/>
            <person name="Maia R."/>
            <person name="Narzisi G."/>
            <person name="Rousaki A."/>
            <person name="Vandenabeele P."/>
            <person name="Shawkey M.D."/>
            <person name="Solomon J."/>
        </authorList>
    </citation>
    <scope>NUCLEOTIDE SEQUENCE [LARGE SCALE GENOMIC DNA]</scope>
    <source>
        <strain evidence="8">SS15</strain>
    </source>
</reference>
<evidence type="ECO:0000256" key="2">
    <source>
        <dbReference type="ARBA" id="ARBA00022553"/>
    </source>
</evidence>
<feature type="non-terminal residue" evidence="7">
    <location>
        <position position="1054"/>
    </location>
</feature>
<gene>
    <name evidence="8" type="ORF">IHE44_0015056</name>
    <name evidence="7" type="ORF">IHE44_012607</name>
</gene>
<keyword evidence="2" id="KW-0597">Phosphoprotein</keyword>
<sequence length="1054" mass="117458">MAALERDVWALPGHLLRGLLPLLTVFHLERAEDAARRAGLSTQPIWRKLWDDVMKTRPPNSENITCWRKKFLETFFSNVLHGVLDVSSDWRLNDRHFSPLLHSSPHVSQLTLCNMLQGAVELTAEHNHKVLENLAGSLRILKFQHLLSCDQSIKRSLVLLLHRLIHHGSVSQVSMYSWPIPDTVLLVLILTMSAGFWHSGNAFAYHSSPCGLCREEDKAQSQESAQEEAERGCTAEQEGSGGENQKRSPKEADAPMNSVLSDPRSPPLRNPACEETSSEVPCGHTSIQGGSSPRSSSEQLSCHPIPRKTRRRLKPAVGRKRRCLRRSRAHYADPEDLYDFVFTVARESNSGLLDKTRTTEGENTENWTSFSSGSPCTGHAGCKKRGGPAGILSLKAAHRFRSVSTLELFSIPLTGDTCRTLSNLLSSWVSLENLVLSYNGLNANISCILSGLRALSRHPECRFRVLRVSDVFSHMPCMELVRCILSALPQLHTLSVSFDLKNQLEGSRPEANPVCGKAELPESCLEVLEIRFPREPLHTAFLLPVLKASKSLQQLSLDSATLPCPQELGLLLEVLKECTPNLKKLSFHDVNLAEHQKEVLLLLQDPGLQEITFSFCRLFESSTAEFLSEIINTVKRNSSLKSLKLPGNRLGNHRLVALADIFSEDSSSSLCQLDVSSNCIKPDGLLEFTKKLEGHIQQRGGQLPFTHLRLFQNWLDQDAETAQEALRRLKAVCSVVNDAWDSSQAFADYISVMPRLSAQCCHWDRSEVQSEPSGGGRTWCPFTQRRHLILPRGVDPVQIRMRKRWNCHSWLKLTDCNLSGCADRKEGKEAEQLQLFPDKKIPTTISPRSSNKSVDVAHLLLAIAPHASHGLLIVGRVPVRVEHHQPVGPNQVPPYLITYDQPNTALLQHLGVQSEGLFLTRLEGDTTTAFSISGLQSGLCRRSVHMSVMHWRVLPSPISSAMIQPWLPGIRRLVTQSQRNFTPCQKIVLSEHDEDISRVTTPLPQCTGLIAQQTDLCVTHVPGDMQCSNETGKSPEAQLKCCHIWSETALLVPT</sequence>
<keyword evidence="5" id="KW-0833">Ubl conjugation pathway</keyword>
<dbReference type="InterPro" id="IPR026137">
    <property type="entry name" value="Leu_rpt_41"/>
</dbReference>
<evidence type="ECO:0000256" key="1">
    <source>
        <dbReference type="ARBA" id="ARBA00014201"/>
    </source>
</evidence>
<dbReference type="OrthoDB" id="9415738at2759"/>
<protein>
    <recommendedName>
        <fullName evidence="1">Leucine-rich repeat-containing protein 41</fullName>
    </recommendedName>
</protein>
<feature type="compositionally biased region" description="Low complexity" evidence="6">
    <location>
        <begin position="286"/>
        <end position="301"/>
    </location>
</feature>
<comment type="caution">
    <text evidence="7">The sequence shown here is derived from an EMBL/GenBank/DDBJ whole genome shotgun (WGS) entry which is preliminary data.</text>
</comment>
<organism evidence="7">
    <name type="scientific">Lamprotornis superbus</name>
    <dbReference type="NCBI Taxonomy" id="245042"/>
    <lineage>
        <taxon>Eukaryota</taxon>
        <taxon>Metazoa</taxon>
        <taxon>Chordata</taxon>
        <taxon>Craniata</taxon>
        <taxon>Vertebrata</taxon>
        <taxon>Euteleostomi</taxon>
        <taxon>Archelosauria</taxon>
        <taxon>Archosauria</taxon>
        <taxon>Dinosauria</taxon>
        <taxon>Saurischia</taxon>
        <taxon>Theropoda</taxon>
        <taxon>Coelurosauria</taxon>
        <taxon>Aves</taxon>
        <taxon>Neognathae</taxon>
        <taxon>Neoaves</taxon>
        <taxon>Telluraves</taxon>
        <taxon>Australaves</taxon>
        <taxon>Passeriformes</taxon>
        <taxon>Sturnidae</taxon>
        <taxon>Lamprotornis</taxon>
    </lineage>
</organism>
<name>A0A835NSU9_9PASS</name>
<accession>A0A835NSU9</accession>
<dbReference type="GO" id="GO:0005634">
    <property type="term" value="C:nucleus"/>
    <property type="evidence" value="ECO:0007669"/>
    <property type="project" value="TreeGrafter"/>
</dbReference>
<dbReference type="Gene3D" id="3.80.10.10">
    <property type="entry name" value="Ribonuclease Inhibitor"/>
    <property type="match status" value="1"/>
</dbReference>
<evidence type="ECO:0000256" key="3">
    <source>
        <dbReference type="ARBA" id="ARBA00022614"/>
    </source>
</evidence>
<dbReference type="PANTHER" id="PTHR15354:SF1">
    <property type="entry name" value="LEUCINE-RICH REPEAT-CONTAINING PROTEIN 41"/>
    <property type="match status" value="1"/>
</dbReference>
<dbReference type="EMBL" id="JADDUC020000009">
    <property type="protein sequence ID" value="KAI1236802.1"/>
    <property type="molecule type" value="Genomic_DNA"/>
</dbReference>
<reference evidence="8" key="3">
    <citation type="submission" date="2022-01" db="EMBL/GenBank/DDBJ databases">
        <authorList>
            <person name="Rubenstein D.R."/>
        </authorList>
    </citation>
    <scope>NUCLEOTIDE SEQUENCE</scope>
    <source>
        <strain evidence="8">SS15</strain>
        <tissue evidence="8">Liver</tissue>
    </source>
</reference>
<reference evidence="7" key="1">
    <citation type="submission" date="2020-10" db="EMBL/GenBank/DDBJ databases">
        <title>Feather gene expression reveals the developmental basis of iridescence in African starlings.</title>
        <authorList>
            <person name="Rubenstein D.R."/>
        </authorList>
    </citation>
    <scope>NUCLEOTIDE SEQUENCE</scope>
    <source>
        <strain evidence="7">SS15</strain>
        <tissue evidence="7">Liver</tissue>
    </source>
</reference>
<dbReference type="InterPro" id="IPR032675">
    <property type="entry name" value="LRR_dom_sf"/>
</dbReference>
<dbReference type="GO" id="GO:0005737">
    <property type="term" value="C:cytoplasm"/>
    <property type="evidence" value="ECO:0007669"/>
    <property type="project" value="TreeGrafter"/>
</dbReference>
<evidence type="ECO:0000313" key="7">
    <source>
        <dbReference type="EMBL" id="KAG0120460.1"/>
    </source>
</evidence>